<dbReference type="InterPro" id="IPR036388">
    <property type="entry name" value="WH-like_DNA-bd_sf"/>
</dbReference>
<dbReference type="RefSeq" id="WP_111868688.1">
    <property type="nucleotide sequence ID" value="NZ_QLYX01000007.1"/>
</dbReference>
<evidence type="ECO:0000313" key="8">
    <source>
        <dbReference type="Proteomes" id="UP000251891"/>
    </source>
</evidence>
<gene>
    <name evidence="7" type="ORF">DPM19_16695</name>
</gene>
<dbReference type="Pfam" id="PF00392">
    <property type="entry name" value="GntR"/>
    <property type="match status" value="1"/>
</dbReference>
<dbReference type="OrthoDB" id="199743at2"/>
<dbReference type="GO" id="GO:0008483">
    <property type="term" value="F:transaminase activity"/>
    <property type="evidence" value="ECO:0007669"/>
    <property type="project" value="UniProtKB-KW"/>
</dbReference>
<dbReference type="PROSITE" id="PS50949">
    <property type="entry name" value="HTH_GNTR"/>
    <property type="match status" value="1"/>
</dbReference>
<dbReference type="Gene3D" id="3.90.1150.10">
    <property type="entry name" value="Aspartate Aminotransferase, domain 1"/>
    <property type="match status" value="1"/>
</dbReference>
<organism evidence="7 8">
    <name type="scientific">Actinomadura craniellae</name>
    <dbReference type="NCBI Taxonomy" id="2231787"/>
    <lineage>
        <taxon>Bacteria</taxon>
        <taxon>Bacillati</taxon>
        <taxon>Actinomycetota</taxon>
        <taxon>Actinomycetes</taxon>
        <taxon>Streptosporangiales</taxon>
        <taxon>Thermomonosporaceae</taxon>
        <taxon>Actinomadura</taxon>
    </lineage>
</organism>
<keyword evidence="5" id="KW-0804">Transcription</keyword>
<keyword evidence="2" id="KW-0663">Pyridoxal phosphate</keyword>
<evidence type="ECO:0000256" key="2">
    <source>
        <dbReference type="ARBA" id="ARBA00022898"/>
    </source>
</evidence>
<dbReference type="InterPro" id="IPR051446">
    <property type="entry name" value="HTH_trans_reg/aminotransferase"/>
</dbReference>
<evidence type="ECO:0000256" key="4">
    <source>
        <dbReference type="ARBA" id="ARBA00023125"/>
    </source>
</evidence>
<dbReference type="SUPFAM" id="SSF53383">
    <property type="entry name" value="PLP-dependent transferases"/>
    <property type="match status" value="1"/>
</dbReference>
<dbReference type="GO" id="GO:0003700">
    <property type="term" value="F:DNA-binding transcription factor activity"/>
    <property type="evidence" value="ECO:0007669"/>
    <property type="project" value="InterPro"/>
</dbReference>
<evidence type="ECO:0000256" key="3">
    <source>
        <dbReference type="ARBA" id="ARBA00023015"/>
    </source>
</evidence>
<accession>A0A365H4A6</accession>
<dbReference type="GO" id="GO:0003677">
    <property type="term" value="F:DNA binding"/>
    <property type="evidence" value="ECO:0007669"/>
    <property type="project" value="UniProtKB-KW"/>
</dbReference>
<dbReference type="PANTHER" id="PTHR46577">
    <property type="entry name" value="HTH-TYPE TRANSCRIPTIONAL REGULATORY PROTEIN GABR"/>
    <property type="match status" value="1"/>
</dbReference>
<dbReference type="InterPro" id="IPR000524">
    <property type="entry name" value="Tscrpt_reg_HTH_GntR"/>
</dbReference>
<dbReference type="CDD" id="cd00609">
    <property type="entry name" value="AAT_like"/>
    <property type="match status" value="1"/>
</dbReference>
<evidence type="ECO:0000256" key="5">
    <source>
        <dbReference type="ARBA" id="ARBA00023163"/>
    </source>
</evidence>
<dbReference type="InterPro" id="IPR004839">
    <property type="entry name" value="Aminotransferase_I/II_large"/>
</dbReference>
<name>A0A365H4A6_9ACTN</name>
<dbReference type="InterPro" id="IPR015421">
    <property type="entry name" value="PyrdxlP-dep_Trfase_major"/>
</dbReference>
<comment type="caution">
    <text evidence="7">The sequence shown here is derived from an EMBL/GenBank/DDBJ whole genome shotgun (WGS) entry which is preliminary data.</text>
</comment>
<dbReference type="PANTHER" id="PTHR46577:SF1">
    <property type="entry name" value="HTH-TYPE TRANSCRIPTIONAL REGULATORY PROTEIN GABR"/>
    <property type="match status" value="1"/>
</dbReference>
<keyword evidence="4" id="KW-0238">DNA-binding</keyword>
<dbReference type="Pfam" id="PF00155">
    <property type="entry name" value="Aminotran_1_2"/>
    <property type="match status" value="1"/>
</dbReference>
<keyword evidence="7" id="KW-0032">Aminotransferase</keyword>
<keyword evidence="8" id="KW-1185">Reference proteome</keyword>
<keyword evidence="7" id="KW-0808">Transferase</keyword>
<dbReference type="EMBL" id="QLYX01000007">
    <property type="protein sequence ID" value="RAY13937.1"/>
    <property type="molecule type" value="Genomic_DNA"/>
</dbReference>
<dbReference type="InterPro" id="IPR036390">
    <property type="entry name" value="WH_DNA-bd_sf"/>
</dbReference>
<protein>
    <submittedName>
        <fullName evidence="7">PLP-dependent aminotransferase family protein</fullName>
    </submittedName>
</protein>
<dbReference type="Proteomes" id="UP000251891">
    <property type="component" value="Unassembled WGS sequence"/>
</dbReference>
<evidence type="ECO:0000313" key="7">
    <source>
        <dbReference type="EMBL" id="RAY13937.1"/>
    </source>
</evidence>
<dbReference type="InterPro" id="IPR015422">
    <property type="entry name" value="PyrdxlP-dep_Trfase_small"/>
</dbReference>
<keyword evidence="3" id="KW-0805">Transcription regulation</keyword>
<evidence type="ECO:0000259" key="6">
    <source>
        <dbReference type="PROSITE" id="PS50949"/>
    </source>
</evidence>
<proteinExistence type="inferred from homology"/>
<dbReference type="Gene3D" id="3.40.640.10">
    <property type="entry name" value="Type I PLP-dependent aspartate aminotransferase-like (Major domain)"/>
    <property type="match status" value="1"/>
</dbReference>
<dbReference type="GO" id="GO:0030170">
    <property type="term" value="F:pyridoxal phosphate binding"/>
    <property type="evidence" value="ECO:0007669"/>
    <property type="project" value="InterPro"/>
</dbReference>
<evidence type="ECO:0000256" key="1">
    <source>
        <dbReference type="ARBA" id="ARBA00005384"/>
    </source>
</evidence>
<dbReference type="AlphaFoldDB" id="A0A365H4A6"/>
<feature type="domain" description="HTH gntR-type" evidence="6">
    <location>
        <begin position="22"/>
        <end position="90"/>
    </location>
</feature>
<dbReference type="SMART" id="SM00345">
    <property type="entry name" value="HTH_GNTR"/>
    <property type="match status" value="1"/>
</dbReference>
<dbReference type="Gene3D" id="1.10.10.10">
    <property type="entry name" value="Winged helix-like DNA-binding domain superfamily/Winged helix DNA-binding domain"/>
    <property type="match status" value="1"/>
</dbReference>
<reference evidence="7 8" key="1">
    <citation type="submission" date="2018-06" db="EMBL/GenBank/DDBJ databases">
        <title>Actinomadura craniellae sp. nov. isolated from marine sponge Craniella sp.</title>
        <authorList>
            <person name="Li L."/>
            <person name="Xu Q.H."/>
            <person name="Lin H.W."/>
            <person name="Lu Y.H."/>
        </authorList>
    </citation>
    <scope>NUCLEOTIDE SEQUENCE [LARGE SCALE GENOMIC DNA]</scope>
    <source>
        <strain evidence="7 8">LHW63021</strain>
    </source>
</reference>
<dbReference type="CDD" id="cd07377">
    <property type="entry name" value="WHTH_GntR"/>
    <property type="match status" value="1"/>
</dbReference>
<sequence>MNTQYVSGLHLARLLAGPPDERPYYAALAREIRRLVLDGRLPARVRLPAERDLAAALGVSRTTVTAAYDRLRDQGFVESRQGAGSWTALPSGTVPPGARFGMSHAWPGSEVIDLGCAAPSAPRIFPEAVAAAVARLPEYEAGPGYEPAGLAVLRATVAARYTERGLPTRPDQIVITSGAQQACTLLFQVLVESGDAVLAERPTYPHALDALRRRGARVVPVGVDAGWDIELIGSGLRQAAARVAYVIPDFQNPTGRLLDDAGRAALVAAAQDADALLVADETFTELPLAGSVPRPLAVHDPARVICVGSAAKLLWGGLRIGWIRTTAPLVRRLVLARESFDIASSVLDQLITDELLHRIDEVRAERVEWLTRGRDALTAALGELLPDWTFTAPAGGMSLWVRLPAPVATDLAAAALRHGVRVMPGPVFGTEGVLEDRLRLPFVLPPETLRTAVERLAAAYREVESAPAARPLPAYV</sequence>
<dbReference type="SUPFAM" id="SSF46785">
    <property type="entry name" value="Winged helix' DNA-binding domain"/>
    <property type="match status" value="1"/>
</dbReference>
<comment type="similarity">
    <text evidence="1">In the C-terminal section; belongs to the class-I pyridoxal-phosphate-dependent aminotransferase family.</text>
</comment>
<dbReference type="InterPro" id="IPR015424">
    <property type="entry name" value="PyrdxlP-dep_Trfase"/>
</dbReference>
<dbReference type="PRINTS" id="PR00035">
    <property type="entry name" value="HTHGNTR"/>
</dbReference>